<dbReference type="EMBL" id="JBHEZY010000029">
    <property type="protein sequence ID" value="MFC1436355.1"/>
    <property type="molecule type" value="Genomic_DNA"/>
</dbReference>
<comment type="similarity">
    <text evidence="1">Belongs to the PGI/PMI family.</text>
</comment>
<feature type="region of interest" description="Disordered" evidence="3">
    <location>
        <begin position="334"/>
        <end position="368"/>
    </location>
</feature>
<evidence type="ECO:0000256" key="1">
    <source>
        <dbReference type="ARBA" id="ARBA00010523"/>
    </source>
</evidence>
<dbReference type="Proteomes" id="UP001592582">
    <property type="component" value="Unassembled WGS sequence"/>
</dbReference>
<keyword evidence="2" id="KW-0413">Isomerase</keyword>
<evidence type="ECO:0000313" key="8">
    <source>
        <dbReference type="Proteomes" id="UP001592582"/>
    </source>
</evidence>
<sequence>MFEEWVLDDPDTLARADASGALLDLASAGATVRNAVRLAGEAGLDRLRPEGRPRAVLVAGHGTAALAGEAFAVLMGGACPVSVLRPSGSDDSVARAIDFTSGLLWSVPGWAGPSDLLVVLSTTGGEPGLVSLIEQAYVRGCTVVVVAPVDSPLSEAALQTRGLPLPYVCAVLGDERIGRDRDLPRDTPSSFWGLLAPAVALAHRIGLVSTPSSLTAAADRLDEVAVRCRPGAETYGNPAKTLAVQLDGVLPLLWSDSPCTEVAARRFVQMLTDQAGRPALQGTLPEALTTQRGLLAGHLAADEEELADDFFRDRTEEPDTLRLKVLLLHRSEQPDRLVDQRTGEEPSGEARPEQPPFAEPESNGPLTSRRTLARARALATDHRITLSELASGHADSLEAMAELVALTDFAAVYLGLASSGTADVPAGTAPLDG</sequence>
<dbReference type="Pfam" id="PF10432">
    <property type="entry name" value="bact-PGI_C"/>
    <property type="match status" value="1"/>
</dbReference>
<evidence type="ECO:0000313" key="6">
    <source>
        <dbReference type="EMBL" id="MFC1436355.1"/>
    </source>
</evidence>
<dbReference type="InterPro" id="IPR001347">
    <property type="entry name" value="SIS_dom"/>
</dbReference>
<dbReference type="PROSITE" id="PS51464">
    <property type="entry name" value="SIS"/>
    <property type="match status" value="1"/>
</dbReference>
<feature type="domain" description="SIS" evidence="4">
    <location>
        <begin position="43"/>
        <end position="211"/>
    </location>
</feature>
<organism evidence="5 8">
    <name type="scientific">Streptacidiphilus alkalitolerans</name>
    <dbReference type="NCBI Taxonomy" id="3342712"/>
    <lineage>
        <taxon>Bacteria</taxon>
        <taxon>Bacillati</taxon>
        <taxon>Actinomycetota</taxon>
        <taxon>Actinomycetes</taxon>
        <taxon>Kitasatosporales</taxon>
        <taxon>Streptomycetaceae</taxon>
        <taxon>Streptacidiphilus</taxon>
    </lineage>
</organism>
<evidence type="ECO:0000256" key="2">
    <source>
        <dbReference type="ARBA" id="ARBA00023235"/>
    </source>
</evidence>
<reference evidence="7 8" key="1">
    <citation type="submission" date="2024-09" db="EMBL/GenBank/DDBJ databases">
        <authorList>
            <person name="Lee S.D."/>
        </authorList>
    </citation>
    <scope>NUCLEOTIDE SEQUENCE [LARGE SCALE GENOMIC DNA]</scope>
    <source>
        <strain evidence="5 8">N1-1</strain>
        <strain evidence="6 7">N1-3</strain>
    </source>
</reference>
<keyword evidence="8" id="KW-1185">Reference proteome</keyword>
<dbReference type="EMBL" id="JBHEZX010000026">
    <property type="protein sequence ID" value="MFC1414613.1"/>
    <property type="molecule type" value="Genomic_DNA"/>
</dbReference>
<dbReference type="SUPFAM" id="SSF53697">
    <property type="entry name" value="SIS domain"/>
    <property type="match status" value="1"/>
</dbReference>
<comment type="caution">
    <text evidence="5">The sequence shown here is derived from an EMBL/GenBank/DDBJ whole genome shotgun (WGS) entry which is preliminary data.</text>
</comment>
<evidence type="ECO:0000313" key="5">
    <source>
        <dbReference type="EMBL" id="MFC1414613.1"/>
    </source>
</evidence>
<name>A0ABV6VM06_9ACTN</name>
<evidence type="ECO:0000259" key="4">
    <source>
        <dbReference type="PROSITE" id="PS51464"/>
    </source>
</evidence>
<proteinExistence type="inferred from homology"/>
<evidence type="ECO:0000313" key="7">
    <source>
        <dbReference type="Proteomes" id="UP001592530"/>
    </source>
</evidence>
<protein>
    <submittedName>
        <fullName evidence="5">SIS domain-containing protein</fullName>
    </submittedName>
</protein>
<evidence type="ECO:0000256" key="3">
    <source>
        <dbReference type="SAM" id="MobiDB-lite"/>
    </source>
</evidence>
<gene>
    <name evidence="6" type="ORF">ACEZDB_37550</name>
    <name evidence="5" type="ORF">ACEZDG_35675</name>
</gene>
<accession>A0ABV6VM06</accession>
<dbReference type="InterPro" id="IPR019490">
    <property type="entry name" value="Glu6P/Mann6P_isomerase_C"/>
</dbReference>
<dbReference type="RefSeq" id="WP_380518448.1">
    <property type="nucleotide sequence ID" value="NZ_JBHEZX010000026.1"/>
</dbReference>
<feature type="compositionally biased region" description="Basic and acidic residues" evidence="3">
    <location>
        <begin position="334"/>
        <end position="352"/>
    </location>
</feature>
<dbReference type="Proteomes" id="UP001592530">
    <property type="component" value="Unassembled WGS sequence"/>
</dbReference>
<dbReference type="Gene3D" id="3.40.50.10490">
    <property type="entry name" value="Glucose-6-phosphate isomerase like protein, domain 1"/>
    <property type="match status" value="2"/>
</dbReference>
<dbReference type="InterPro" id="IPR046348">
    <property type="entry name" value="SIS_dom_sf"/>
</dbReference>